<name>A0A1B0XW29_9CAUD</name>
<dbReference type="Gene3D" id="3.40.50.300">
    <property type="entry name" value="P-loop containing nucleotide triphosphate hydrolases"/>
    <property type="match status" value="1"/>
</dbReference>
<dbReference type="Proteomes" id="UP000202854">
    <property type="component" value="Segment"/>
</dbReference>
<evidence type="ECO:0000313" key="7">
    <source>
        <dbReference type="Proteomes" id="UP000202854"/>
    </source>
</evidence>
<keyword evidence="4" id="KW-0233">DNA recombination</keyword>
<dbReference type="PANTHER" id="PTHR45900">
    <property type="entry name" value="RECA"/>
    <property type="match status" value="1"/>
</dbReference>
<dbReference type="EMBL" id="KX236333">
    <property type="protein sequence ID" value="ANH51347.1"/>
    <property type="molecule type" value="Genomic_DNA"/>
</dbReference>
<dbReference type="InterPro" id="IPR013765">
    <property type="entry name" value="DNA_recomb/repair_RecA"/>
</dbReference>
<dbReference type="OrthoDB" id="3344at10239"/>
<dbReference type="GO" id="GO:0003697">
    <property type="term" value="F:single-stranded DNA binding"/>
    <property type="evidence" value="ECO:0007669"/>
    <property type="project" value="InterPro"/>
</dbReference>
<dbReference type="GO" id="GO:0006310">
    <property type="term" value="P:DNA recombination"/>
    <property type="evidence" value="ECO:0007669"/>
    <property type="project" value="UniProtKB-KW"/>
</dbReference>
<dbReference type="Pfam" id="PF00154">
    <property type="entry name" value="RecA_N"/>
    <property type="match status" value="1"/>
</dbReference>
<protein>
    <submittedName>
        <fullName evidence="6">RecA</fullName>
    </submittedName>
</protein>
<dbReference type="InterPro" id="IPR020588">
    <property type="entry name" value="RecA_ATP-bd"/>
</dbReference>
<comment type="similarity">
    <text evidence="1">Belongs to the RecA family.</text>
</comment>
<dbReference type="RefSeq" id="YP_009321653.1">
    <property type="nucleotide sequence ID" value="NC_031909.1"/>
</dbReference>
<evidence type="ECO:0000259" key="5">
    <source>
        <dbReference type="PROSITE" id="PS50162"/>
    </source>
</evidence>
<dbReference type="InterPro" id="IPR049428">
    <property type="entry name" value="RecA-like_N"/>
</dbReference>
<keyword evidence="3" id="KW-0067">ATP-binding</keyword>
<proteinExistence type="inferred from homology"/>
<keyword evidence="2" id="KW-0547">Nucleotide-binding</keyword>
<dbReference type="KEGG" id="vg:30306989"/>
<dbReference type="PANTHER" id="PTHR45900:SF1">
    <property type="entry name" value="MITOCHONDRIAL DNA REPAIR PROTEIN RECA HOMOLOG-RELATED"/>
    <property type="match status" value="1"/>
</dbReference>
<accession>A0A1B0XW29</accession>
<dbReference type="SUPFAM" id="SSF52540">
    <property type="entry name" value="P-loop containing nucleoside triphosphate hydrolases"/>
    <property type="match status" value="1"/>
</dbReference>
<dbReference type="PROSITE" id="PS50162">
    <property type="entry name" value="RECA_2"/>
    <property type="match status" value="1"/>
</dbReference>
<reference evidence="6 7" key="1">
    <citation type="submission" date="2016-05" db="EMBL/GenBank/DDBJ databases">
        <title>Campylobacter bacteriophages isolated in Slovenia.</title>
        <authorList>
            <person name="Janez N."/>
            <person name="Peterka M."/>
            <person name="Accetto T."/>
        </authorList>
    </citation>
    <scope>NUCLEOTIDE SEQUENCE [LARGE SCALE GENOMIC DNA]</scope>
    <source>
        <strain evidence="6 7">PC14</strain>
    </source>
</reference>
<evidence type="ECO:0000256" key="2">
    <source>
        <dbReference type="ARBA" id="ARBA00022741"/>
    </source>
</evidence>
<feature type="domain" description="RecA family profile 1" evidence="5">
    <location>
        <begin position="28"/>
        <end position="196"/>
    </location>
</feature>
<dbReference type="InterPro" id="IPR027417">
    <property type="entry name" value="P-loop_NTPase"/>
</dbReference>
<sequence>MSLINKLLKNSTLKDRTNKLENSKYFGKTEFVETPVPMLNLALSGKINGGLTPGLTVIAGPSKHFKSNYALVMMASYLQKYPDAVCIFYDSEFGITPNYMENFGIDTTRVIHTPVMNVEELKFDIANQLENIEDGDRVIIILDSLGNLASKAEIENAINEKSVVDMQRSKHIKSLFRIVTPYLSMKQIPMVVVNHTYDDIGSLWGGQVVSGGTGVIYSADTIFIIGKAQEKDSKKNLQGWQFTINVEKSRFIKEKSKIPILVTFDNGINKWSGLADLGLELGFLQKQGDSHFNPFTEKKLYLKSASQEQLDEFFSELLSNKDFVDALEYKYSLLNVTPNNNETTENNI</sequence>
<dbReference type="GeneID" id="30306989"/>
<evidence type="ECO:0000313" key="6">
    <source>
        <dbReference type="EMBL" id="ANH51347.1"/>
    </source>
</evidence>
<evidence type="ECO:0000256" key="4">
    <source>
        <dbReference type="ARBA" id="ARBA00023172"/>
    </source>
</evidence>
<dbReference type="GO" id="GO:0140664">
    <property type="term" value="F:ATP-dependent DNA damage sensor activity"/>
    <property type="evidence" value="ECO:0007669"/>
    <property type="project" value="InterPro"/>
</dbReference>
<evidence type="ECO:0000256" key="1">
    <source>
        <dbReference type="ARBA" id="ARBA00009391"/>
    </source>
</evidence>
<dbReference type="GO" id="GO:0006281">
    <property type="term" value="P:DNA repair"/>
    <property type="evidence" value="ECO:0007669"/>
    <property type="project" value="InterPro"/>
</dbReference>
<organism evidence="6 7">
    <name type="scientific">Campylobacter phage PC14</name>
    <dbReference type="NCBI Taxonomy" id="1541686"/>
    <lineage>
        <taxon>Viruses</taxon>
        <taxon>Duplodnaviria</taxon>
        <taxon>Heunggongvirae</taxon>
        <taxon>Uroviricota</taxon>
        <taxon>Caudoviricetes</taxon>
        <taxon>Connertonviridae</taxon>
        <taxon>Fletchervirus</taxon>
        <taxon>Fletchervirus NCTC12673</taxon>
    </lineage>
</organism>
<gene>
    <name evidence="6" type="ORF">PC14_00054</name>
</gene>
<evidence type="ECO:0000256" key="3">
    <source>
        <dbReference type="ARBA" id="ARBA00022840"/>
    </source>
</evidence>
<dbReference type="GO" id="GO:0005524">
    <property type="term" value="F:ATP binding"/>
    <property type="evidence" value="ECO:0007669"/>
    <property type="project" value="UniProtKB-KW"/>
</dbReference>